<gene>
    <name evidence="1" type="ORF">ACFSKW_25970</name>
</gene>
<comment type="caution">
    <text evidence="1">The sequence shown here is derived from an EMBL/GenBank/DDBJ whole genome shotgun (WGS) entry which is preliminary data.</text>
</comment>
<dbReference type="Proteomes" id="UP001597368">
    <property type="component" value="Unassembled WGS sequence"/>
</dbReference>
<dbReference type="EMBL" id="JBHUFV010000038">
    <property type="protein sequence ID" value="MFD1934924.1"/>
    <property type="molecule type" value="Genomic_DNA"/>
</dbReference>
<reference evidence="2" key="1">
    <citation type="journal article" date="2019" name="Int. J. Syst. Evol. Microbiol.">
        <title>The Global Catalogue of Microorganisms (GCM) 10K type strain sequencing project: providing services to taxonomists for standard genome sequencing and annotation.</title>
        <authorList>
            <consortium name="The Broad Institute Genomics Platform"/>
            <consortium name="The Broad Institute Genome Sequencing Center for Infectious Disease"/>
            <person name="Wu L."/>
            <person name="Ma J."/>
        </authorList>
    </citation>
    <scope>NUCLEOTIDE SEQUENCE [LARGE SCALE GENOMIC DNA]</scope>
    <source>
        <strain evidence="2">ICMP 6774ER</strain>
    </source>
</reference>
<protein>
    <recommendedName>
        <fullName evidence="3">HEAT repeat domain-containing protein</fullName>
    </recommendedName>
</protein>
<organism evidence="1 2">
    <name type="scientific">Nonomuraea mangrovi</name>
    <dbReference type="NCBI Taxonomy" id="2316207"/>
    <lineage>
        <taxon>Bacteria</taxon>
        <taxon>Bacillati</taxon>
        <taxon>Actinomycetota</taxon>
        <taxon>Actinomycetes</taxon>
        <taxon>Streptosporangiales</taxon>
        <taxon>Streptosporangiaceae</taxon>
        <taxon>Nonomuraea</taxon>
    </lineage>
</organism>
<evidence type="ECO:0008006" key="3">
    <source>
        <dbReference type="Google" id="ProtNLM"/>
    </source>
</evidence>
<name>A0ABW4T121_9ACTN</name>
<evidence type="ECO:0000313" key="2">
    <source>
        <dbReference type="Proteomes" id="UP001597368"/>
    </source>
</evidence>
<proteinExistence type="predicted"/>
<dbReference type="RefSeq" id="WP_379575037.1">
    <property type="nucleotide sequence ID" value="NZ_JBHUFV010000038.1"/>
</dbReference>
<sequence>MTQDTATPAAAWEEIRDLIDAGEADPLVRRLLTLDGEERKLVAGRLRGHITVMRARSEARESALWATDDWDEWDGSDQPWERWPDLVRLAGAGTISAVSAVASWVTRRDLSRPRPFSGRGGFGDPAPLLRLISARPAAWQAELAVRLARKVKGPRDGGVPLALALLRSTGAPPPEHDPLVVAWVSEGARPRPDPLLPVLVPRLFEAEGVGRVLRHERIEPLSPWLRRLRRLGDRELLLDGCVRRFLRGGSAQDLRFFVRLHELIAPSEAEVARRGRDYLRLLPAAPGPVAELALRHLRRLEAHEPRDVVEAVEALVFRSEVTLARTGLTWLDQSVRQAAIHPGEIVPALVSAFHHASYEVQGRAAQLALKHADRFGPPDAERIREAIPALPAALGGRLAARFGRP</sequence>
<accession>A0ABW4T121</accession>
<evidence type="ECO:0000313" key="1">
    <source>
        <dbReference type="EMBL" id="MFD1934924.1"/>
    </source>
</evidence>
<keyword evidence="2" id="KW-1185">Reference proteome</keyword>